<evidence type="ECO:0000313" key="7">
    <source>
        <dbReference type="Proteomes" id="UP001165740"/>
    </source>
</evidence>
<dbReference type="GO" id="GO:0033389">
    <property type="term" value="P:putrescine biosynthetic process from arginine, via agmatine"/>
    <property type="evidence" value="ECO:0007669"/>
    <property type="project" value="TreeGrafter"/>
</dbReference>
<evidence type="ECO:0000256" key="1">
    <source>
        <dbReference type="ARBA" id="ARBA00009227"/>
    </source>
</evidence>
<dbReference type="RefSeq" id="XP_013060791.2">
    <property type="nucleotide sequence ID" value="XM_013205337.2"/>
</dbReference>
<dbReference type="OMA" id="YELTTIM"/>
<dbReference type="GO" id="GO:0046872">
    <property type="term" value="F:metal ion binding"/>
    <property type="evidence" value="ECO:0007669"/>
    <property type="project" value="UniProtKB-KW"/>
</dbReference>
<dbReference type="KEGG" id="bgt:106050379"/>
<evidence type="ECO:0000313" key="8">
    <source>
        <dbReference type="RefSeq" id="XP_013060791.2"/>
    </source>
</evidence>
<dbReference type="InterPro" id="IPR006035">
    <property type="entry name" value="Ureohydrolase"/>
</dbReference>
<dbReference type="PIRSF" id="PIRSF036979">
    <property type="entry name" value="Arginase"/>
    <property type="match status" value="1"/>
</dbReference>
<dbReference type="NCBIfam" id="TIGR01230">
    <property type="entry name" value="agmatinase"/>
    <property type="match status" value="1"/>
</dbReference>
<dbReference type="CDD" id="cd11592">
    <property type="entry name" value="Agmatinase_PAH"/>
    <property type="match status" value="1"/>
</dbReference>
<dbReference type="PROSITE" id="PS51409">
    <property type="entry name" value="ARGINASE_2"/>
    <property type="match status" value="1"/>
</dbReference>
<dbReference type="InterPro" id="IPR020855">
    <property type="entry name" value="Ureohydrolase_Mn_BS"/>
</dbReference>
<sequence>MFTLRYALLRTNLCSVKPRQLVEIRDIRGLGNDCKSFNQPLGGNELPRCAGIASMMRLPVQATTDGLDACFVGVPLDSGTSFRTGTRMGPRQIRSESAFIRPFNPTTGAAPFESLQIADIGDAAFTIYNLPEAVKQIREAYRQIIKNGCIPLTLGGDHTLSYPILQAMKEKYGPLCLIHVDAHSDTSDMMYGEKIAHGTPFRRAIEEGCLDCERSVQIGLRGTGYSVDDYKWVADQGVRLVLGEDCWNKSLVPLMKEVSTKAGDRPVYISFDIDGLDPSVAPGTGTPEIAGLSIIQGLEIIRGCKGLNIKGVDLVEVSPPFDPSGNTALVAANLMFELLCVLPGVKYYTK</sequence>
<dbReference type="InterPro" id="IPR023696">
    <property type="entry name" value="Ureohydrolase_dom_sf"/>
</dbReference>
<dbReference type="GO" id="GO:0047971">
    <property type="term" value="F:guanidinobutyrase activity"/>
    <property type="evidence" value="ECO:0007669"/>
    <property type="project" value="UniProtKB-ARBA"/>
</dbReference>
<protein>
    <submittedName>
        <fullName evidence="8">Guanidinobutyrase-like</fullName>
    </submittedName>
</protein>
<feature type="binding site" evidence="5">
    <location>
        <position position="272"/>
    </location>
    <ligand>
        <name>Mn(2+)</name>
        <dbReference type="ChEBI" id="CHEBI:29035"/>
        <label>1</label>
    </ligand>
</feature>
<accession>A0A9U8DU54</accession>
<proteinExistence type="inferred from homology"/>
<keyword evidence="7" id="KW-1185">Reference proteome</keyword>
<evidence type="ECO:0000256" key="2">
    <source>
        <dbReference type="ARBA" id="ARBA00022723"/>
    </source>
</evidence>
<dbReference type="AlphaFoldDB" id="A0A9U8DU54"/>
<dbReference type="GO" id="GO:0008783">
    <property type="term" value="F:agmatinase activity"/>
    <property type="evidence" value="ECO:0007669"/>
    <property type="project" value="TreeGrafter"/>
</dbReference>
<evidence type="ECO:0000256" key="5">
    <source>
        <dbReference type="PIRSR" id="PIRSR036979-1"/>
    </source>
</evidence>
<dbReference type="PANTHER" id="PTHR11358:SF26">
    <property type="entry name" value="GUANIDINO ACID HYDROLASE, MITOCHONDRIAL"/>
    <property type="match status" value="1"/>
</dbReference>
<evidence type="ECO:0000256" key="6">
    <source>
        <dbReference type="RuleBase" id="RU003684"/>
    </source>
</evidence>
<dbReference type="GeneID" id="106050379"/>
<feature type="binding site" evidence="5">
    <location>
        <position position="185"/>
    </location>
    <ligand>
        <name>Mn(2+)</name>
        <dbReference type="ChEBI" id="CHEBI:29035"/>
        <label>1</label>
    </ligand>
</feature>
<dbReference type="Pfam" id="PF00491">
    <property type="entry name" value="Arginase"/>
    <property type="match status" value="1"/>
</dbReference>
<dbReference type="SUPFAM" id="SSF52768">
    <property type="entry name" value="Arginase/deacetylase"/>
    <property type="match status" value="1"/>
</dbReference>
<reference evidence="8" key="1">
    <citation type="submission" date="2025-08" db="UniProtKB">
        <authorList>
            <consortium name="RefSeq"/>
        </authorList>
    </citation>
    <scope>IDENTIFICATION</scope>
</reference>
<comment type="cofactor">
    <cofactor evidence="5">
        <name>Mn(2+)</name>
        <dbReference type="ChEBI" id="CHEBI:29035"/>
    </cofactor>
    <text evidence="5">Binds 2 manganese ions per subunit.</text>
</comment>
<comment type="similarity">
    <text evidence="1">Belongs to the arginase family. Agmatinase subfamily.</text>
</comment>
<gene>
    <name evidence="8" type="primary">LOC106050379</name>
</gene>
<feature type="binding site" evidence="5">
    <location>
        <position position="274"/>
    </location>
    <ligand>
        <name>Mn(2+)</name>
        <dbReference type="ChEBI" id="CHEBI:29035"/>
        <label>1</label>
    </ligand>
</feature>
<keyword evidence="4 5" id="KW-0464">Manganese</keyword>
<keyword evidence="2 5" id="KW-0479">Metal-binding</keyword>
<dbReference type="Proteomes" id="UP001165740">
    <property type="component" value="Chromosome 16"/>
</dbReference>
<feature type="binding site" evidence="5">
    <location>
        <position position="181"/>
    </location>
    <ligand>
        <name>Mn(2+)</name>
        <dbReference type="ChEBI" id="CHEBI:29035"/>
        <label>1</label>
    </ligand>
</feature>
<dbReference type="InterPro" id="IPR005925">
    <property type="entry name" value="Agmatinase-rel"/>
</dbReference>
<evidence type="ECO:0000256" key="3">
    <source>
        <dbReference type="ARBA" id="ARBA00022801"/>
    </source>
</evidence>
<dbReference type="OrthoDB" id="9992747at2759"/>
<organism evidence="7 8">
    <name type="scientific">Biomphalaria glabrata</name>
    <name type="common">Bloodfluke planorb</name>
    <name type="synonym">Freshwater snail</name>
    <dbReference type="NCBI Taxonomy" id="6526"/>
    <lineage>
        <taxon>Eukaryota</taxon>
        <taxon>Metazoa</taxon>
        <taxon>Spiralia</taxon>
        <taxon>Lophotrochozoa</taxon>
        <taxon>Mollusca</taxon>
        <taxon>Gastropoda</taxon>
        <taxon>Heterobranchia</taxon>
        <taxon>Euthyneura</taxon>
        <taxon>Panpulmonata</taxon>
        <taxon>Hygrophila</taxon>
        <taxon>Lymnaeoidea</taxon>
        <taxon>Planorbidae</taxon>
        <taxon>Biomphalaria</taxon>
    </lineage>
</organism>
<dbReference type="Gene3D" id="3.40.800.10">
    <property type="entry name" value="Ureohydrolase domain"/>
    <property type="match status" value="1"/>
</dbReference>
<feature type="binding site" evidence="5">
    <location>
        <position position="183"/>
    </location>
    <ligand>
        <name>Mn(2+)</name>
        <dbReference type="ChEBI" id="CHEBI:29035"/>
        <label>1</label>
    </ligand>
</feature>
<dbReference type="PROSITE" id="PS01053">
    <property type="entry name" value="ARGINASE_1"/>
    <property type="match status" value="1"/>
</dbReference>
<feature type="binding site" evidence="5">
    <location>
        <position position="158"/>
    </location>
    <ligand>
        <name>Mn(2+)</name>
        <dbReference type="ChEBI" id="CHEBI:29035"/>
        <label>1</label>
    </ligand>
</feature>
<dbReference type="FunFam" id="3.40.800.10:FF:000002">
    <property type="entry name" value="Agmatinase"/>
    <property type="match status" value="1"/>
</dbReference>
<dbReference type="PANTHER" id="PTHR11358">
    <property type="entry name" value="ARGINASE/AGMATINASE"/>
    <property type="match status" value="1"/>
</dbReference>
<name>A0A9U8DU54_BIOGL</name>
<keyword evidence="3 6" id="KW-0378">Hydrolase</keyword>
<evidence type="ECO:0000256" key="4">
    <source>
        <dbReference type="ARBA" id="ARBA00023211"/>
    </source>
</evidence>